<evidence type="ECO:0000259" key="1">
    <source>
        <dbReference type="Pfam" id="PF02915"/>
    </source>
</evidence>
<accession>A6TVW9</accession>
<dbReference type="PANTHER" id="PTHR43865:SF1">
    <property type="entry name" value="RUBRERYTHRIN-RELATED"/>
    <property type="match status" value="1"/>
</dbReference>
<protein>
    <submittedName>
        <fullName evidence="2">Rubrerythrin</fullName>
    </submittedName>
</protein>
<dbReference type="PANTHER" id="PTHR43865">
    <property type="entry name" value="RUBRERYTHRIN-RELATED"/>
    <property type="match status" value="1"/>
</dbReference>
<dbReference type="InterPro" id="IPR009078">
    <property type="entry name" value="Ferritin-like_SF"/>
</dbReference>
<dbReference type="GO" id="GO:0016491">
    <property type="term" value="F:oxidoreductase activity"/>
    <property type="evidence" value="ECO:0007669"/>
    <property type="project" value="InterPro"/>
</dbReference>
<dbReference type="InterPro" id="IPR052364">
    <property type="entry name" value="Rubrerythrin"/>
</dbReference>
<dbReference type="eggNOG" id="COG1633">
    <property type="taxonomic scope" value="Bacteria"/>
</dbReference>
<sequence>MIKEELDAIKQAILNEVEGFEFYQMAAKQAGTEESKEAFMALAKEELEHAEYLKDLFNKVKDNQGEDFELAFVSEPPSPNIYQWSKMDKQYTSLGMSVFGIGIQMEKDSIEFYKEAKKNTKLEQAEKLYDLLIKWEFVHLNQFTEQYNVYKEEWWAEQGFAPY</sequence>
<dbReference type="InterPro" id="IPR003251">
    <property type="entry name" value="Rr_diiron-bd_dom"/>
</dbReference>
<evidence type="ECO:0000313" key="2">
    <source>
        <dbReference type="EMBL" id="ABR50337.1"/>
    </source>
</evidence>
<dbReference type="AlphaFoldDB" id="A6TVW9"/>
<dbReference type="EMBL" id="CP000724">
    <property type="protein sequence ID" value="ABR50337.1"/>
    <property type="molecule type" value="Genomic_DNA"/>
</dbReference>
<reference evidence="3" key="1">
    <citation type="journal article" date="2016" name="Genome Announc.">
        <title>Complete genome sequence of Alkaliphilus metalliredigens strain QYMF, an alkaliphilic and metal-reducing bacterium isolated from borax-contaminated leachate ponds.</title>
        <authorList>
            <person name="Hwang C."/>
            <person name="Copeland A."/>
            <person name="Lucas S."/>
            <person name="Lapidus A."/>
            <person name="Barry K."/>
            <person name="Detter J.C."/>
            <person name="Glavina Del Rio T."/>
            <person name="Hammon N."/>
            <person name="Israni S."/>
            <person name="Dalin E."/>
            <person name="Tice H."/>
            <person name="Pitluck S."/>
            <person name="Chertkov O."/>
            <person name="Brettin T."/>
            <person name="Bruce D."/>
            <person name="Han C."/>
            <person name="Schmutz J."/>
            <person name="Larimer F."/>
            <person name="Land M.L."/>
            <person name="Hauser L."/>
            <person name="Kyrpides N."/>
            <person name="Mikhailova N."/>
            <person name="Ye Q."/>
            <person name="Zhou J."/>
            <person name="Richardson P."/>
            <person name="Fields M.W."/>
        </authorList>
    </citation>
    <scope>NUCLEOTIDE SEQUENCE [LARGE SCALE GENOMIC DNA]</scope>
    <source>
        <strain evidence="3">QYMF</strain>
    </source>
</reference>
<evidence type="ECO:0000313" key="3">
    <source>
        <dbReference type="Proteomes" id="UP000001572"/>
    </source>
</evidence>
<dbReference type="RefSeq" id="WP_012065285.1">
    <property type="nucleotide sequence ID" value="NC_009633.1"/>
</dbReference>
<dbReference type="CDD" id="cd01045">
    <property type="entry name" value="Ferritin_like_AB"/>
    <property type="match status" value="1"/>
</dbReference>
<dbReference type="STRING" id="293826.Amet_4259"/>
<dbReference type="OrthoDB" id="271558at2"/>
<gene>
    <name evidence="2" type="ordered locus">Amet_4259</name>
</gene>
<name>A6TVW9_ALKMQ</name>
<dbReference type="KEGG" id="amt:Amet_4259"/>
<feature type="domain" description="Rubrerythrin diiron-binding" evidence="1">
    <location>
        <begin position="8"/>
        <end position="145"/>
    </location>
</feature>
<proteinExistence type="predicted"/>
<dbReference type="HOGENOM" id="CLU_125830_0_0_9"/>
<dbReference type="Gene3D" id="1.20.1260.10">
    <property type="match status" value="1"/>
</dbReference>
<dbReference type="Pfam" id="PF02915">
    <property type="entry name" value="Rubrerythrin"/>
    <property type="match status" value="1"/>
</dbReference>
<dbReference type="Proteomes" id="UP000001572">
    <property type="component" value="Chromosome"/>
</dbReference>
<dbReference type="InterPro" id="IPR012347">
    <property type="entry name" value="Ferritin-like"/>
</dbReference>
<keyword evidence="3" id="KW-1185">Reference proteome</keyword>
<dbReference type="GO" id="GO:0046872">
    <property type="term" value="F:metal ion binding"/>
    <property type="evidence" value="ECO:0007669"/>
    <property type="project" value="InterPro"/>
</dbReference>
<dbReference type="SUPFAM" id="SSF47240">
    <property type="entry name" value="Ferritin-like"/>
    <property type="match status" value="1"/>
</dbReference>
<organism evidence="2 3">
    <name type="scientific">Alkaliphilus metalliredigens (strain QYMF)</name>
    <dbReference type="NCBI Taxonomy" id="293826"/>
    <lineage>
        <taxon>Bacteria</taxon>
        <taxon>Bacillati</taxon>
        <taxon>Bacillota</taxon>
        <taxon>Clostridia</taxon>
        <taxon>Peptostreptococcales</taxon>
        <taxon>Natronincolaceae</taxon>
        <taxon>Alkaliphilus</taxon>
    </lineage>
</organism>